<gene>
    <name evidence="1" type="ORF">SAMN04488588_0473</name>
</gene>
<keyword evidence="2" id="KW-1185">Reference proteome</keyword>
<dbReference type="RefSeq" id="WP_176759819.1">
    <property type="nucleotide sequence ID" value="NZ_FMYV01000001.1"/>
</dbReference>
<name>A0A1G6IT30_9BACT</name>
<sequence>MKIIMKKTNDYRDYQILKTYFRKYNIEYFIDFKNKDELINYIKNIDLPKKFDIENKNWNNEIDKTIKYNIKKINKIFFKDKTLYGLHRIRVKVKKIRYNFEAKLLFDKKTNFTMKK</sequence>
<dbReference type="STRING" id="28234.SAMN04488588_0473"/>
<organism evidence="1 2">
    <name type="scientific">Geotoga petraea</name>
    <dbReference type="NCBI Taxonomy" id="28234"/>
    <lineage>
        <taxon>Bacteria</taxon>
        <taxon>Thermotogati</taxon>
        <taxon>Thermotogota</taxon>
        <taxon>Thermotogae</taxon>
        <taxon>Petrotogales</taxon>
        <taxon>Petrotogaceae</taxon>
        <taxon>Geotoga</taxon>
    </lineage>
</organism>
<accession>A0A1G6IT30</accession>
<dbReference type="Proteomes" id="UP000199322">
    <property type="component" value="Unassembled WGS sequence"/>
</dbReference>
<reference evidence="1 2" key="1">
    <citation type="submission" date="2016-10" db="EMBL/GenBank/DDBJ databases">
        <authorList>
            <person name="de Groot N.N."/>
        </authorList>
    </citation>
    <scope>NUCLEOTIDE SEQUENCE [LARGE SCALE GENOMIC DNA]</scope>
    <source>
        <strain evidence="1 2">WG14</strain>
    </source>
</reference>
<protein>
    <submittedName>
        <fullName evidence="1">Uncharacterized protein</fullName>
    </submittedName>
</protein>
<evidence type="ECO:0000313" key="1">
    <source>
        <dbReference type="EMBL" id="SDC09667.1"/>
    </source>
</evidence>
<proteinExistence type="predicted"/>
<dbReference type="AlphaFoldDB" id="A0A1G6IT30"/>
<dbReference type="EMBL" id="FMYV01000001">
    <property type="protein sequence ID" value="SDC09667.1"/>
    <property type="molecule type" value="Genomic_DNA"/>
</dbReference>
<evidence type="ECO:0000313" key="2">
    <source>
        <dbReference type="Proteomes" id="UP000199322"/>
    </source>
</evidence>